<reference evidence="1" key="1">
    <citation type="journal article" date="2014" name="Front. Microbiol.">
        <title>High frequency of phylogenetically diverse reductive dehalogenase-homologous genes in deep subseafloor sedimentary metagenomes.</title>
        <authorList>
            <person name="Kawai M."/>
            <person name="Futagami T."/>
            <person name="Toyoda A."/>
            <person name="Takaki Y."/>
            <person name="Nishi S."/>
            <person name="Hori S."/>
            <person name="Arai W."/>
            <person name="Tsubouchi T."/>
            <person name="Morono Y."/>
            <person name="Uchiyama I."/>
            <person name="Ito T."/>
            <person name="Fujiyama A."/>
            <person name="Inagaki F."/>
            <person name="Takami H."/>
        </authorList>
    </citation>
    <scope>NUCLEOTIDE SEQUENCE</scope>
    <source>
        <strain evidence="1">Expedition CK06-06</strain>
    </source>
</reference>
<comment type="caution">
    <text evidence="1">The sequence shown here is derived from an EMBL/GenBank/DDBJ whole genome shotgun (WGS) entry which is preliminary data.</text>
</comment>
<sequence>MDANLVLTACSLAIAFLKAACAPYVRSGLGVLRIRSKRADAEPGTGTAKARTL</sequence>
<accession>X1QMP4</accession>
<evidence type="ECO:0000313" key="1">
    <source>
        <dbReference type="EMBL" id="GAI44514.1"/>
    </source>
</evidence>
<organism evidence="1">
    <name type="scientific">marine sediment metagenome</name>
    <dbReference type="NCBI Taxonomy" id="412755"/>
    <lineage>
        <taxon>unclassified sequences</taxon>
        <taxon>metagenomes</taxon>
        <taxon>ecological metagenomes</taxon>
    </lineage>
</organism>
<name>X1QMP4_9ZZZZ</name>
<dbReference type="EMBL" id="BARV01029413">
    <property type="protein sequence ID" value="GAI44514.1"/>
    <property type="molecule type" value="Genomic_DNA"/>
</dbReference>
<dbReference type="AlphaFoldDB" id="X1QMP4"/>
<proteinExistence type="predicted"/>
<gene>
    <name evidence="1" type="ORF">S06H3_46905</name>
</gene>
<protein>
    <submittedName>
        <fullName evidence="1">Uncharacterized protein</fullName>
    </submittedName>
</protein>